<proteinExistence type="predicted"/>
<comment type="caution">
    <text evidence="1">The sequence shown here is derived from an EMBL/GenBank/DDBJ whole genome shotgun (WGS) entry which is preliminary data.</text>
</comment>
<protein>
    <submittedName>
        <fullName evidence="1">Uncharacterized protein</fullName>
    </submittedName>
</protein>
<keyword evidence="2" id="KW-1185">Reference proteome</keyword>
<dbReference type="AlphaFoldDB" id="A0AAV9SLL5"/>
<dbReference type="Proteomes" id="UP001311232">
    <property type="component" value="Unassembled WGS sequence"/>
</dbReference>
<organism evidence="1 2">
    <name type="scientific">Crenichthys baileyi</name>
    <name type="common">White River springfish</name>
    <dbReference type="NCBI Taxonomy" id="28760"/>
    <lineage>
        <taxon>Eukaryota</taxon>
        <taxon>Metazoa</taxon>
        <taxon>Chordata</taxon>
        <taxon>Craniata</taxon>
        <taxon>Vertebrata</taxon>
        <taxon>Euteleostomi</taxon>
        <taxon>Actinopterygii</taxon>
        <taxon>Neopterygii</taxon>
        <taxon>Teleostei</taxon>
        <taxon>Neoteleostei</taxon>
        <taxon>Acanthomorphata</taxon>
        <taxon>Ovalentaria</taxon>
        <taxon>Atherinomorphae</taxon>
        <taxon>Cyprinodontiformes</taxon>
        <taxon>Goodeidae</taxon>
        <taxon>Crenichthys</taxon>
    </lineage>
</organism>
<sequence>MAERGRVFGIVHNGFNVEGVSPQTGAVQGLPPIFAAFLSGESHFKFEIFSGESNTSSRLSGCGYVVPDGAEDLPQVPLLVLSPACATPLSTLLHLLPPLSLTYTLISCN</sequence>
<gene>
    <name evidence="1" type="ORF">CRENBAI_011510</name>
</gene>
<dbReference type="EMBL" id="JAHHUM010000220">
    <property type="protein sequence ID" value="KAK5622053.1"/>
    <property type="molecule type" value="Genomic_DNA"/>
</dbReference>
<name>A0AAV9SLL5_9TELE</name>
<reference evidence="1 2" key="1">
    <citation type="submission" date="2021-06" db="EMBL/GenBank/DDBJ databases">
        <authorList>
            <person name="Palmer J.M."/>
        </authorList>
    </citation>
    <scope>NUCLEOTIDE SEQUENCE [LARGE SCALE GENOMIC DNA]</scope>
    <source>
        <strain evidence="1 2">MEX-2019</strain>
        <tissue evidence="1">Muscle</tissue>
    </source>
</reference>
<evidence type="ECO:0000313" key="2">
    <source>
        <dbReference type="Proteomes" id="UP001311232"/>
    </source>
</evidence>
<evidence type="ECO:0000313" key="1">
    <source>
        <dbReference type="EMBL" id="KAK5622053.1"/>
    </source>
</evidence>
<accession>A0AAV9SLL5</accession>